<keyword evidence="4" id="KW-1185">Reference proteome</keyword>
<dbReference type="EMBL" id="JADIJS010000004">
    <property type="protein sequence ID" value="MBO1041734.1"/>
    <property type="molecule type" value="Genomic_DNA"/>
</dbReference>
<evidence type="ECO:0008006" key="5">
    <source>
        <dbReference type="Google" id="ProtNLM"/>
    </source>
</evidence>
<feature type="compositionally biased region" description="Basic and acidic residues" evidence="1">
    <location>
        <begin position="61"/>
        <end position="79"/>
    </location>
</feature>
<feature type="signal peptide" evidence="2">
    <location>
        <begin position="1"/>
        <end position="16"/>
    </location>
</feature>
<evidence type="ECO:0000256" key="1">
    <source>
        <dbReference type="SAM" id="MobiDB-lite"/>
    </source>
</evidence>
<feature type="compositionally biased region" description="Basic and acidic residues" evidence="1">
    <location>
        <begin position="90"/>
        <end position="99"/>
    </location>
</feature>
<keyword evidence="2" id="KW-0732">Signal</keyword>
<comment type="caution">
    <text evidence="3">The sequence shown here is derived from an EMBL/GenBank/DDBJ whole genome shotgun (WGS) entry which is preliminary data.</text>
</comment>
<organism evidence="3 4">
    <name type="scientific">Brucella pituitosa</name>
    <dbReference type="NCBI Taxonomy" id="571256"/>
    <lineage>
        <taxon>Bacteria</taxon>
        <taxon>Pseudomonadati</taxon>
        <taxon>Pseudomonadota</taxon>
        <taxon>Alphaproteobacteria</taxon>
        <taxon>Hyphomicrobiales</taxon>
        <taxon>Brucellaceae</taxon>
        <taxon>Brucella/Ochrobactrum group</taxon>
        <taxon>Brucella</taxon>
    </lineage>
</organism>
<sequence>MAVVSVILLLACQSRAAIWRAKMLKVQEAATYSRENSKGCEAQPVVPGPSCHALRFTQRHQGLEEGRANNSYGRDDMPKIRHHGHAFSNDLRRNKEAGRNKLAALPSKTLQIEHVSQKWEPVLG</sequence>
<feature type="region of interest" description="Disordered" evidence="1">
    <location>
        <begin position="59"/>
        <end position="99"/>
    </location>
</feature>
<accession>A0ABS3K491</accession>
<dbReference type="RefSeq" id="WP_132229799.1">
    <property type="nucleotide sequence ID" value="NZ_JADIJS010000004.1"/>
</dbReference>
<evidence type="ECO:0000256" key="2">
    <source>
        <dbReference type="SAM" id="SignalP"/>
    </source>
</evidence>
<protein>
    <recommendedName>
        <fullName evidence="5">Secreted protein</fullName>
    </recommendedName>
</protein>
<proteinExistence type="predicted"/>
<feature type="chain" id="PRO_5046744380" description="Secreted protein" evidence="2">
    <location>
        <begin position="17"/>
        <end position="124"/>
    </location>
</feature>
<dbReference type="Proteomes" id="UP000718278">
    <property type="component" value="Unassembled WGS sequence"/>
</dbReference>
<evidence type="ECO:0000313" key="4">
    <source>
        <dbReference type="Proteomes" id="UP000718278"/>
    </source>
</evidence>
<name>A0ABS3K491_9HYPH</name>
<gene>
    <name evidence="3" type="ORF">IPV26_18875</name>
</gene>
<evidence type="ECO:0000313" key="3">
    <source>
        <dbReference type="EMBL" id="MBO1041734.1"/>
    </source>
</evidence>
<reference evidence="3 4" key="1">
    <citation type="submission" date="2020-10" db="EMBL/GenBank/DDBJ databases">
        <title>Genomic characterization of underground lake bacteria from Wind Cave National Park: Insight into the archetypical LuxI/LuxR and identification of LuxR solos.</title>
        <authorList>
            <person name="Wengert P.C."/>
            <person name="Savka M.A."/>
        </authorList>
    </citation>
    <scope>NUCLEOTIDE SEQUENCE [LARGE SCALE GENOMIC DNA]</scope>
    <source>
        <strain evidence="3 4">SD316</strain>
    </source>
</reference>